<protein>
    <submittedName>
        <fullName evidence="1">Glycosyl transferase, group 1</fullName>
    </submittedName>
</protein>
<keyword evidence="2" id="KW-1185">Reference proteome</keyword>
<name>A1WKR7_VEREI</name>
<dbReference type="EMBL" id="CP000542">
    <property type="protein sequence ID" value="ABM58224.1"/>
    <property type="molecule type" value="Genomic_DNA"/>
</dbReference>
<reference evidence="2" key="1">
    <citation type="submission" date="2006-12" db="EMBL/GenBank/DDBJ databases">
        <title>Complete sequence of chromosome 1 of Verminephrobacter eiseniae EF01-2.</title>
        <authorList>
            <person name="Copeland A."/>
            <person name="Lucas S."/>
            <person name="Lapidus A."/>
            <person name="Barry K."/>
            <person name="Detter J.C."/>
            <person name="Glavina del Rio T."/>
            <person name="Dalin E."/>
            <person name="Tice H."/>
            <person name="Pitluck S."/>
            <person name="Chertkov O."/>
            <person name="Brettin T."/>
            <person name="Bruce D."/>
            <person name="Han C."/>
            <person name="Tapia R."/>
            <person name="Gilna P."/>
            <person name="Schmutz J."/>
            <person name="Larimer F."/>
            <person name="Land M."/>
            <person name="Hauser L."/>
            <person name="Kyrpides N."/>
            <person name="Kim E."/>
            <person name="Stahl D."/>
            <person name="Richardson P."/>
        </authorList>
    </citation>
    <scope>NUCLEOTIDE SEQUENCE [LARGE SCALE GENOMIC DNA]</scope>
    <source>
        <strain evidence="2">EF01-2</strain>
    </source>
</reference>
<dbReference type="KEGG" id="vei:Veis_2479"/>
<dbReference type="OrthoDB" id="267270at2"/>
<dbReference type="PANTHER" id="PTHR12526">
    <property type="entry name" value="GLYCOSYLTRANSFERASE"/>
    <property type="match status" value="1"/>
</dbReference>
<evidence type="ECO:0000313" key="1">
    <source>
        <dbReference type="EMBL" id="ABM58224.1"/>
    </source>
</evidence>
<dbReference type="HOGENOM" id="CLU_042257_1_0_4"/>
<dbReference type="Gene3D" id="3.40.50.2000">
    <property type="entry name" value="Glycogen Phosphorylase B"/>
    <property type="match status" value="2"/>
</dbReference>
<dbReference type="GeneID" id="76461028"/>
<dbReference type="STRING" id="391735.Veis_2479"/>
<accession>A1WKR7</accession>
<keyword evidence="1" id="KW-0808">Transferase</keyword>
<dbReference type="PANTHER" id="PTHR12526:SF595">
    <property type="entry name" value="BLL5217 PROTEIN"/>
    <property type="match status" value="1"/>
</dbReference>
<gene>
    <name evidence="1" type="ordered locus">Veis_2479</name>
</gene>
<organism evidence="1 2">
    <name type="scientific">Verminephrobacter eiseniae (strain EF01-2)</name>
    <dbReference type="NCBI Taxonomy" id="391735"/>
    <lineage>
        <taxon>Bacteria</taxon>
        <taxon>Pseudomonadati</taxon>
        <taxon>Pseudomonadota</taxon>
        <taxon>Betaproteobacteria</taxon>
        <taxon>Burkholderiales</taxon>
        <taxon>Comamonadaceae</taxon>
        <taxon>Verminephrobacter</taxon>
    </lineage>
</organism>
<sequence>MHILLANNSPIPVYGYGGTERVIWDLGKALVQQGHRVSYLVPQGSHCDFAQLRLLQPDVPWEEQIPASVDITHFQFNPRTDVDRPYLVTEHGNARKPRPLPRNTVFLSRDHAARHGSTEFVYNGLDWDSYGPVDFGRPRPQYHFLGKAAWGVKNLRGAIRVAHLAGVELEVLGGKRLNFHRGLRWTLSRRVHFHGMVGGPRKMDLLNASRGLIFPVRWHEPFGLAVIESLYFGCPVFATPYGALPELVPAHCGVLSTQAAVLAEAVRNNRFDRRACQAHVLEQFGAQRMARDYLRMYERVLAGETINARPPIIEDPSRALPWSNLGAARSGWLSAGAIELGLWRFFH</sequence>
<proteinExistence type="predicted"/>
<dbReference type="Pfam" id="PF13692">
    <property type="entry name" value="Glyco_trans_1_4"/>
    <property type="match status" value="1"/>
</dbReference>
<dbReference type="GO" id="GO:0016740">
    <property type="term" value="F:transferase activity"/>
    <property type="evidence" value="ECO:0007669"/>
    <property type="project" value="UniProtKB-KW"/>
</dbReference>
<dbReference type="RefSeq" id="WP_011810227.1">
    <property type="nucleotide sequence ID" value="NC_008786.1"/>
</dbReference>
<evidence type="ECO:0000313" key="2">
    <source>
        <dbReference type="Proteomes" id="UP000000374"/>
    </source>
</evidence>
<dbReference type="AlphaFoldDB" id="A1WKR7"/>
<dbReference type="SUPFAM" id="SSF53756">
    <property type="entry name" value="UDP-Glycosyltransferase/glycogen phosphorylase"/>
    <property type="match status" value="1"/>
</dbReference>
<dbReference type="eggNOG" id="COG0438">
    <property type="taxonomic scope" value="Bacteria"/>
</dbReference>
<dbReference type="Proteomes" id="UP000000374">
    <property type="component" value="Chromosome"/>
</dbReference>
<dbReference type="CAZy" id="GT4">
    <property type="family name" value="Glycosyltransferase Family 4"/>
</dbReference>